<evidence type="ECO:0000313" key="1">
    <source>
        <dbReference type="EMBL" id="KAI9905311.1"/>
    </source>
</evidence>
<comment type="caution">
    <text evidence="1">The sequence shown here is derived from an EMBL/GenBank/DDBJ whole genome shotgun (WGS) entry which is preliminary data.</text>
</comment>
<dbReference type="Proteomes" id="UP001163321">
    <property type="component" value="Chromosome 9"/>
</dbReference>
<reference evidence="1 2" key="1">
    <citation type="journal article" date="2022" name="bioRxiv">
        <title>The genome of the oomycete Peronosclerospora sorghi, a cosmopolitan pathogen of maize and sorghum, is inflated with dispersed pseudogenes.</title>
        <authorList>
            <person name="Fletcher K."/>
            <person name="Martin F."/>
            <person name="Isakeit T."/>
            <person name="Cavanaugh K."/>
            <person name="Magill C."/>
            <person name="Michelmore R."/>
        </authorList>
    </citation>
    <scope>NUCLEOTIDE SEQUENCE [LARGE SCALE GENOMIC DNA]</scope>
    <source>
        <strain evidence="1">P6</strain>
    </source>
</reference>
<protein>
    <submittedName>
        <fullName evidence="1">Uncharacterized protein</fullName>
    </submittedName>
</protein>
<dbReference type="EMBL" id="CM047588">
    <property type="protein sequence ID" value="KAI9905311.1"/>
    <property type="molecule type" value="Genomic_DNA"/>
</dbReference>
<accession>A0ACC0VHN4</accession>
<proteinExistence type="predicted"/>
<keyword evidence="2" id="KW-1185">Reference proteome</keyword>
<organism evidence="1 2">
    <name type="scientific">Peronosclerospora sorghi</name>
    <dbReference type="NCBI Taxonomy" id="230839"/>
    <lineage>
        <taxon>Eukaryota</taxon>
        <taxon>Sar</taxon>
        <taxon>Stramenopiles</taxon>
        <taxon>Oomycota</taxon>
        <taxon>Peronosporomycetes</taxon>
        <taxon>Peronosporales</taxon>
        <taxon>Peronosporaceae</taxon>
        <taxon>Peronosclerospora</taxon>
    </lineage>
</organism>
<name>A0ACC0VHN4_9STRA</name>
<sequence>MTCMNELEEKLSAVLGFIDVYERAERELTRTLALLDEIEQEIKTCKAGKHQIKSARKRIRELKVRIAETVTRRQRLEKLVELKRAIYGRRMTVEAASKALQTARDELNKLESVHLEVCQRIIQNTDASRKVKMKMREEEAHYQKELKHLEQMYSCLRQSAEYYDHQLLNAIQLSSTSQLGAFCLLCTQLLYGGFLSHCAAIIRTMIESVVIFTTERRPSKLQSMLTSIVNTTGTSAPNTVRQTVSTITKPACETPATPAEAIVLTQPNSTKRRGVSSASYPPTFAKNMHASGM</sequence>
<evidence type="ECO:0000313" key="2">
    <source>
        <dbReference type="Proteomes" id="UP001163321"/>
    </source>
</evidence>
<gene>
    <name evidence="1" type="ORF">PsorP6_013420</name>
</gene>